<dbReference type="InterPro" id="IPR024534">
    <property type="entry name" value="JetD_C"/>
</dbReference>
<accession>A0A383XQB3</accession>
<dbReference type="Pfam" id="PF11795">
    <property type="entry name" value="DUF3322"/>
    <property type="match status" value="1"/>
</dbReference>
<dbReference type="AlphaFoldDB" id="A0A383XQB3"/>
<comment type="caution">
    <text evidence="3">The sequence shown here is derived from an EMBL/GenBank/DDBJ whole genome shotgun (WGS) entry which is preliminary data.</text>
</comment>
<dbReference type="Pfam" id="PF09983">
    <property type="entry name" value="JetD_C"/>
    <property type="match status" value="1"/>
</dbReference>
<keyword evidence="4" id="KW-1185">Reference proteome</keyword>
<dbReference type="RefSeq" id="WP_109721380.1">
    <property type="nucleotide sequence ID" value="NZ_QEQK01000017.1"/>
</dbReference>
<proteinExistence type="predicted"/>
<feature type="domain" description="Wadjet protein JetD C-terminal" evidence="1">
    <location>
        <begin position="206"/>
        <end position="372"/>
    </location>
</feature>
<evidence type="ECO:0000259" key="2">
    <source>
        <dbReference type="Pfam" id="PF11795"/>
    </source>
</evidence>
<evidence type="ECO:0000313" key="4">
    <source>
        <dbReference type="Proteomes" id="UP000251800"/>
    </source>
</evidence>
<evidence type="ECO:0000259" key="1">
    <source>
        <dbReference type="Pfam" id="PF09983"/>
    </source>
</evidence>
<sequence>MKSPGDLVQRLERQWRSADTREARLLNPVEHWPLKLAIGKPSARQVSEEPRIVRSHLAAWRNVSIGEVHWETVRYRGLTQAVSVPTQWELPTPSSWAQASGSGEVQSQFSALSALISAADPVFHRYFVRRRSWLSKPLDEVIAAAKLAAELEPACLGGRPLRMMGGQDIDSKFGERHGPLLTALLDIRYSGLASELGLGPFLDAAEESDHWLLVVDLDGGLLPFKQMRLRAQDLMSYVLPGERLLVVENERCLYLLPDLPRTIAILGAGLNLEWLRAPIVGEKDLAYWGDIDTWGLRMLATARRHQPKISALLMDESTFANNLQHAVIEPRPVDALPDCELTASEKQLWMNLVAEDSGRLEQEFLPQDLVADAMRSWIATDASSSVTVETNG</sequence>
<dbReference type="InterPro" id="IPR024537">
    <property type="entry name" value="DUF3322"/>
</dbReference>
<dbReference type="PIRSF" id="PIRSF028408">
    <property type="entry name" value="UCP028408"/>
    <property type="match status" value="1"/>
</dbReference>
<dbReference type="OrthoDB" id="322908at2"/>
<reference evidence="3 4" key="1">
    <citation type="submission" date="2018-05" db="EMBL/GenBank/DDBJ databases">
        <title>Abyssibacter profundi OUC007T gen. nov., sp. nov, a marine bacterium isolated from seawater of the Mariana Trench.</title>
        <authorList>
            <person name="Zhou S."/>
        </authorList>
    </citation>
    <scope>NUCLEOTIDE SEQUENCE [LARGE SCALE GENOMIC DNA]</scope>
    <source>
        <strain evidence="3 4">OUC007</strain>
    </source>
</reference>
<gene>
    <name evidence="3" type="ORF">DEH80_15225</name>
</gene>
<dbReference type="InterPro" id="IPR014544">
    <property type="entry name" value="UCP028408"/>
</dbReference>
<evidence type="ECO:0008006" key="5">
    <source>
        <dbReference type="Google" id="ProtNLM"/>
    </source>
</evidence>
<organism evidence="3 4">
    <name type="scientific">Abyssibacter profundi</name>
    <dbReference type="NCBI Taxonomy" id="2182787"/>
    <lineage>
        <taxon>Bacteria</taxon>
        <taxon>Pseudomonadati</taxon>
        <taxon>Pseudomonadota</taxon>
        <taxon>Gammaproteobacteria</taxon>
        <taxon>Chromatiales</taxon>
        <taxon>Oceanococcaceae</taxon>
        <taxon>Abyssibacter</taxon>
    </lineage>
</organism>
<feature type="domain" description="DUF3322" evidence="2">
    <location>
        <begin position="4"/>
        <end position="186"/>
    </location>
</feature>
<evidence type="ECO:0000313" key="3">
    <source>
        <dbReference type="EMBL" id="PWN54817.1"/>
    </source>
</evidence>
<protein>
    <recommendedName>
        <fullName evidence="5">Wadjet protein JetD C-terminal domain-containing protein</fullName>
    </recommendedName>
</protein>
<dbReference type="Proteomes" id="UP000251800">
    <property type="component" value="Unassembled WGS sequence"/>
</dbReference>
<name>A0A383XQB3_9GAMM</name>
<dbReference type="EMBL" id="QEQK01000017">
    <property type="protein sequence ID" value="PWN54817.1"/>
    <property type="molecule type" value="Genomic_DNA"/>
</dbReference>